<accession>A0A857JHM1</accession>
<dbReference type="KEGG" id="pmes:FX988_01013"/>
<dbReference type="Proteomes" id="UP000464524">
    <property type="component" value="Chromosome"/>
</dbReference>
<dbReference type="EMBL" id="CP047656">
    <property type="protein sequence ID" value="QHJ10792.1"/>
    <property type="molecule type" value="Genomic_DNA"/>
</dbReference>
<dbReference type="InterPro" id="IPR050950">
    <property type="entry name" value="HTH-type_LysR_regulators"/>
</dbReference>
<gene>
    <name evidence="6" type="ORF">FX988_01013</name>
</gene>
<keyword evidence="7" id="KW-1185">Reference proteome</keyword>
<dbReference type="GO" id="GO:0003677">
    <property type="term" value="F:DNA binding"/>
    <property type="evidence" value="ECO:0007669"/>
    <property type="project" value="UniProtKB-KW"/>
</dbReference>
<evidence type="ECO:0000259" key="5">
    <source>
        <dbReference type="PROSITE" id="PS50931"/>
    </source>
</evidence>
<proteinExistence type="inferred from homology"/>
<dbReference type="RefSeq" id="WP_160178612.1">
    <property type="nucleotide sequence ID" value="NZ_CP047656.1"/>
</dbReference>
<dbReference type="FunFam" id="1.10.10.10:FF:000001">
    <property type="entry name" value="LysR family transcriptional regulator"/>
    <property type="match status" value="1"/>
</dbReference>
<dbReference type="Gene3D" id="3.40.190.290">
    <property type="match status" value="1"/>
</dbReference>
<dbReference type="PANTHER" id="PTHR30419">
    <property type="entry name" value="HTH-TYPE TRANSCRIPTIONAL REGULATOR YBHD"/>
    <property type="match status" value="1"/>
</dbReference>
<dbReference type="InterPro" id="IPR005119">
    <property type="entry name" value="LysR_subst-bd"/>
</dbReference>
<dbReference type="PRINTS" id="PR00039">
    <property type="entry name" value="HTHLYSR"/>
</dbReference>
<dbReference type="PROSITE" id="PS50931">
    <property type="entry name" value="HTH_LYSR"/>
    <property type="match status" value="1"/>
</dbReference>
<dbReference type="GO" id="GO:0005829">
    <property type="term" value="C:cytosol"/>
    <property type="evidence" value="ECO:0007669"/>
    <property type="project" value="TreeGrafter"/>
</dbReference>
<dbReference type="OrthoDB" id="646694at2"/>
<reference evidence="6 7" key="1">
    <citation type="submission" date="2019-12" db="EMBL/GenBank/DDBJ databases">
        <title>Genome sequencing and assembly of endphytes of Porphyra tenera.</title>
        <authorList>
            <person name="Park J.M."/>
            <person name="Shin R."/>
            <person name="Jo S.H."/>
        </authorList>
    </citation>
    <scope>NUCLEOTIDE SEQUENCE [LARGE SCALE GENOMIC DNA]</scope>
    <source>
        <strain evidence="6 7">GPM4</strain>
    </source>
</reference>
<evidence type="ECO:0000256" key="2">
    <source>
        <dbReference type="ARBA" id="ARBA00023015"/>
    </source>
</evidence>
<evidence type="ECO:0000313" key="7">
    <source>
        <dbReference type="Proteomes" id="UP000464524"/>
    </source>
</evidence>
<name>A0A857JHM1_9ALTE</name>
<keyword evidence="3" id="KW-0238">DNA-binding</keyword>
<sequence length="297" mass="32917">MNVSYRQLQAFVQVAQSSTFAEAAQKMCLSQPALSSAIKKMEDQVGGALFSRTTRKVQLSPEGQDFLPTAIRLMNDWQDAFGDLQQVFSMGRGKLSIAAMPSFAVGHLPSILSQFQSQFPNVKVSVADIVMEQVIKAVLEERVALGFTFETEQLEGLTFHPMFTDKFIAVLPRIHPLSMNREVSWGQLAQYPFIAMNRGSAIRRWVDRHYEQLAIKLNMVAEASQLATLGQFVEHGLGVSIVPGLCQQQMQRLGLVCVPIKGPGLSKRVGMVKKVQSNMSVSAQALWDWVNQQSSLA</sequence>
<dbReference type="InterPro" id="IPR036390">
    <property type="entry name" value="WH_DNA-bd_sf"/>
</dbReference>
<dbReference type="SUPFAM" id="SSF46785">
    <property type="entry name" value="Winged helix' DNA-binding domain"/>
    <property type="match status" value="1"/>
</dbReference>
<dbReference type="GO" id="GO:0003700">
    <property type="term" value="F:DNA-binding transcription factor activity"/>
    <property type="evidence" value="ECO:0007669"/>
    <property type="project" value="InterPro"/>
</dbReference>
<feature type="domain" description="HTH lysR-type" evidence="5">
    <location>
        <begin position="1"/>
        <end position="60"/>
    </location>
</feature>
<keyword evidence="2" id="KW-0805">Transcription regulation</keyword>
<dbReference type="PANTHER" id="PTHR30419:SF30">
    <property type="entry name" value="LYSR FAMILY TRANSCRIPTIONAL REGULATOR"/>
    <property type="match status" value="1"/>
</dbReference>
<evidence type="ECO:0000256" key="3">
    <source>
        <dbReference type="ARBA" id="ARBA00023125"/>
    </source>
</evidence>
<dbReference type="AlphaFoldDB" id="A0A857JHM1"/>
<evidence type="ECO:0000256" key="1">
    <source>
        <dbReference type="ARBA" id="ARBA00009437"/>
    </source>
</evidence>
<evidence type="ECO:0000313" key="6">
    <source>
        <dbReference type="EMBL" id="QHJ10792.1"/>
    </source>
</evidence>
<organism evidence="6 7">
    <name type="scientific">Paraglaciecola mesophila</name>
    <dbReference type="NCBI Taxonomy" id="197222"/>
    <lineage>
        <taxon>Bacteria</taxon>
        <taxon>Pseudomonadati</taxon>
        <taxon>Pseudomonadota</taxon>
        <taxon>Gammaproteobacteria</taxon>
        <taxon>Alteromonadales</taxon>
        <taxon>Alteromonadaceae</taxon>
        <taxon>Paraglaciecola</taxon>
    </lineage>
</organism>
<dbReference type="InterPro" id="IPR036388">
    <property type="entry name" value="WH-like_DNA-bd_sf"/>
</dbReference>
<dbReference type="Gene3D" id="1.10.10.10">
    <property type="entry name" value="Winged helix-like DNA-binding domain superfamily/Winged helix DNA-binding domain"/>
    <property type="match status" value="1"/>
</dbReference>
<dbReference type="SUPFAM" id="SSF53850">
    <property type="entry name" value="Periplasmic binding protein-like II"/>
    <property type="match status" value="1"/>
</dbReference>
<dbReference type="Pfam" id="PF00126">
    <property type="entry name" value="HTH_1"/>
    <property type="match status" value="1"/>
</dbReference>
<dbReference type="CDD" id="cd08440">
    <property type="entry name" value="PBP2_LTTR_like_4"/>
    <property type="match status" value="1"/>
</dbReference>
<protein>
    <submittedName>
        <fullName evidence="6">HTH-type transcriptional regulator GltC</fullName>
    </submittedName>
</protein>
<keyword evidence="4" id="KW-0804">Transcription</keyword>
<dbReference type="InterPro" id="IPR000847">
    <property type="entry name" value="LysR_HTH_N"/>
</dbReference>
<dbReference type="Pfam" id="PF03466">
    <property type="entry name" value="LysR_substrate"/>
    <property type="match status" value="1"/>
</dbReference>
<evidence type="ECO:0000256" key="4">
    <source>
        <dbReference type="ARBA" id="ARBA00023163"/>
    </source>
</evidence>
<comment type="similarity">
    <text evidence="1">Belongs to the LysR transcriptional regulatory family.</text>
</comment>